<feature type="compositionally biased region" description="Acidic residues" evidence="2">
    <location>
        <begin position="126"/>
        <end position="138"/>
    </location>
</feature>
<evidence type="ECO:0000313" key="6">
    <source>
        <dbReference type="Proteomes" id="UP000683421"/>
    </source>
</evidence>
<dbReference type="GO" id="GO:0016998">
    <property type="term" value="P:cell wall macromolecule catabolic process"/>
    <property type="evidence" value="ECO:0007669"/>
    <property type="project" value="InterPro"/>
</dbReference>
<evidence type="ECO:0000256" key="3">
    <source>
        <dbReference type="SAM" id="SignalP"/>
    </source>
</evidence>
<gene>
    <name evidence="5" type="ORF">KQR59_01555</name>
</gene>
<proteinExistence type="predicted"/>
<organism evidence="5 6">
    <name type="scientific">Francisella salimarina</name>
    <dbReference type="NCBI Taxonomy" id="2599927"/>
    <lineage>
        <taxon>Bacteria</taxon>
        <taxon>Pseudomonadati</taxon>
        <taxon>Pseudomonadota</taxon>
        <taxon>Gammaproteobacteria</taxon>
        <taxon>Thiotrichales</taxon>
        <taxon>Francisellaceae</taxon>
        <taxon>Francisella</taxon>
    </lineage>
</organism>
<protein>
    <submittedName>
        <fullName evidence="5">Chitinase</fullName>
    </submittedName>
</protein>
<keyword evidence="3" id="KW-0732">Signal</keyword>
<dbReference type="Pfam" id="PF00182">
    <property type="entry name" value="Glyco_hydro_19"/>
    <property type="match status" value="1"/>
</dbReference>
<sequence length="617" mass="67193">MNNKIKILSAFTLTLMGSLAFANCKLDDVQKGWTGKITFSCDKNTNLEENPISFKLSNGVEVGSIWGIGNATMTQSNGGVISITSKQWSGQPTIVTAGSTASFSFSPSAPVFSVESFSVGNGGSDDPVDPTDPEDPVDPIDSVDPIDPPSGDYQSYVAGTKYESGTIVSADGKLYKCKAGVAAWCSSAAGWAYAPGSGTAWETAWDLYDPSNPDEPVDPTDPDEPTSDEYVTTQAKLDAKEAELTSGTVLSQVKESIKTRDNSVVEAVTAGNPNNPDNVKRVEKIFTEVAIKDNAIETKSAEGVWNYMFPERSPEYTYENFLKAVAKFPAFCGTYTDGRDSDAICRKSLATMFAHFTQETGGHTSWWDVPEWRQGLVHVREMGWDENMRGGYNGECNPDVWQGQTWPCGKFENGDFKSYFGRGAKQLSYNYNYGPFSQAMFGDVRVLLDNPNMVADTWLNLASAVFFFVYPQPPKPSMLHVIDGTWQPNAADKANNLTPGFGVTTQIINGGVECGGSVEVAQSINRIDYYGNFMNYLGLNIPSTEVLGCKGMKQFDANGAGATEIYWEQNFDHYADNPGGKSFACKLVGYQTPYSAFTEGDYTKCVKAHFPNIIIEG</sequence>
<dbReference type="PANTHER" id="PTHR22595:SF79">
    <property type="entry name" value="CHITINASE 12"/>
    <property type="match status" value="1"/>
</dbReference>
<evidence type="ECO:0000256" key="1">
    <source>
        <dbReference type="ARBA" id="ARBA00023157"/>
    </source>
</evidence>
<dbReference type="GO" id="GO:0006032">
    <property type="term" value="P:chitin catabolic process"/>
    <property type="evidence" value="ECO:0007669"/>
    <property type="project" value="InterPro"/>
</dbReference>
<feature type="compositionally biased region" description="Acidic residues" evidence="2">
    <location>
        <begin position="215"/>
        <end position="227"/>
    </location>
</feature>
<dbReference type="EMBL" id="CP076680">
    <property type="protein sequence ID" value="QWU99593.1"/>
    <property type="molecule type" value="Genomic_DNA"/>
</dbReference>
<keyword evidence="6" id="KW-1185">Reference proteome</keyword>
<feature type="signal peptide" evidence="3">
    <location>
        <begin position="1"/>
        <end position="22"/>
    </location>
</feature>
<feature type="domain" description="Glycoside hydrolase family 19 catalytic" evidence="4">
    <location>
        <begin position="316"/>
        <end position="540"/>
    </location>
</feature>
<name>A0AAJ4NPK5_9GAMM</name>
<evidence type="ECO:0000259" key="4">
    <source>
        <dbReference type="Pfam" id="PF00182"/>
    </source>
</evidence>
<evidence type="ECO:0000313" key="5">
    <source>
        <dbReference type="EMBL" id="QWU99593.1"/>
    </source>
</evidence>
<dbReference type="PANTHER" id="PTHR22595">
    <property type="entry name" value="CHITINASE-RELATED"/>
    <property type="match status" value="1"/>
</dbReference>
<keyword evidence="1" id="KW-1015">Disulfide bond</keyword>
<dbReference type="Proteomes" id="UP000683421">
    <property type="component" value="Chromosome"/>
</dbReference>
<dbReference type="AlphaFoldDB" id="A0AAJ4NPK5"/>
<dbReference type="RefSeq" id="WP_216692331.1">
    <property type="nucleotide sequence ID" value="NZ_CP076680.1"/>
</dbReference>
<dbReference type="InterPro" id="IPR000726">
    <property type="entry name" value="Glyco_hydro_19_cat"/>
</dbReference>
<evidence type="ECO:0000256" key="2">
    <source>
        <dbReference type="SAM" id="MobiDB-lite"/>
    </source>
</evidence>
<feature type="region of interest" description="Disordered" evidence="2">
    <location>
        <begin position="206"/>
        <end position="228"/>
    </location>
</feature>
<accession>A0AAJ4NPK5</accession>
<dbReference type="KEGG" id="fsr:KQR59_01555"/>
<feature type="region of interest" description="Disordered" evidence="2">
    <location>
        <begin position="116"/>
        <end position="152"/>
    </location>
</feature>
<dbReference type="FunFam" id="3.30.20.10:FF:000003">
    <property type="entry name" value="Chitinase"/>
    <property type="match status" value="1"/>
</dbReference>
<dbReference type="GO" id="GO:0004568">
    <property type="term" value="F:chitinase activity"/>
    <property type="evidence" value="ECO:0007669"/>
    <property type="project" value="InterPro"/>
</dbReference>
<reference evidence="5 6" key="1">
    <citation type="submission" date="2021-06" db="EMBL/GenBank/DDBJ databases">
        <title>Ulceroglandular infection and bacteremia caused by Francisella salimarina in an immunocompromised patient, France.</title>
        <authorList>
            <person name="Hennebique A."/>
            <person name="Caspar Y."/>
            <person name="Maurin M."/>
            <person name="Boisset S."/>
            <person name="Pelloux I."/>
            <person name="Gallego-Hernanz M.P."/>
            <person name="Burucoa C."/>
            <person name="Cazenave-Roblot F."/>
            <person name="Plouzeau C."/>
            <person name="Rammaert B."/>
        </authorList>
    </citation>
    <scope>NUCLEOTIDE SEQUENCE [LARGE SCALE GENOMIC DNA]</scope>
    <source>
        <strain evidence="5 6">CHUGA-F75</strain>
    </source>
</reference>
<feature type="chain" id="PRO_5042524442" evidence="3">
    <location>
        <begin position="23"/>
        <end position="617"/>
    </location>
</feature>
<dbReference type="CDD" id="cd00325">
    <property type="entry name" value="chitinase_GH19"/>
    <property type="match status" value="1"/>
</dbReference>